<evidence type="ECO:0000313" key="2">
    <source>
        <dbReference type="Proteomes" id="UP001156601"/>
    </source>
</evidence>
<sequence>MTTDSSQIKNQPQEKRYHYLLKHVVANQDIWILTDEHGCVMLNTEDEDCVPVWPSKEFADDWATGDWAHCKPQAIPLSIWHERWTDGLADDDVSIAVFPNPDEDGLVISPDEFDYELTHVRQK</sequence>
<dbReference type="RefSeq" id="WP_284215673.1">
    <property type="nucleotide sequence ID" value="NZ_BSOT01000002.1"/>
</dbReference>
<evidence type="ECO:0000313" key="1">
    <source>
        <dbReference type="EMBL" id="GLR69344.1"/>
    </source>
</evidence>
<accession>A0AA37SV68</accession>
<name>A0AA37SV68_9ALTE</name>
<comment type="caution">
    <text evidence="1">The sequence shown here is derived from an EMBL/GenBank/DDBJ whole genome shotgun (WGS) entry which is preliminary data.</text>
</comment>
<dbReference type="AlphaFoldDB" id="A0AA37SV68"/>
<dbReference type="InterPro" id="IPR021284">
    <property type="entry name" value="DUF2750"/>
</dbReference>
<gene>
    <name evidence="1" type="ORF">GCM10007852_02520</name>
</gene>
<evidence type="ECO:0008006" key="3">
    <source>
        <dbReference type="Google" id="ProtNLM"/>
    </source>
</evidence>
<protein>
    <recommendedName>
        <fullName evidence="3">DUF2750 domain-containing protein</fullName>
    </recommendedName>
</protein>
<proteinExistence type="predicted"/>
<dbReference type="EMBL" id="BSOT01000002">
    <property type="protein sequence ID" value="GLR69344.1"/>
    <property type="molecule type" value="Genomic_DNA"/>
</dbReference>
<organism evidence="1 2">
    <name type="scientific">Agaribacter marinus</name>
    <dbReference type="NCBI Taxonomy" id="1431249"/>
    <lineage>
        <taxon>Bacteria</taxon>
        <taxon>Pseudomonadati</taxon>
        <taxon>Pseudomonadota</taxon>
        <taxon>Gammaproteobacteria</taxon>
        <taxon>Alteromonadales</taxon>
        <taxon>Alteromonadaceae</taxon>
        <taxon>Agaribacter</taxon>
    </lineage>
</organism>
<keyword evidence="2" id="KW-1185">Reference proteome</keyword>
<reference evidence="1" key="2">
    <citation type="submission" date="2023-01" db="EMBL/GenBank/DDBJ databases">
        <title>Draft genome sequence of Agaribacter marinus strain NBRC 110023.</title>
        <authorList>
            <person name="Sun Q."/>
            <person name="Mori K."/>
        </authorList>
    </citation>
    <scope>NUCLEOTIDE SEQUENCE</scope>
    <source>
        <strain evidence="1">NBRC 110023</strain>
    </source>
</reference>
<dbReference type="Proteomes" id="UP001156601">
    <property type="component" value="Unassembled WGS sequence"/>
</dbReference>
<reference evidence="1" key="1">
    <citation type="journal article" date="2014" name="Int. J. Syst. Evol. Microbiol.">
        <title>Complete genome sequence of Corynebacterium casei LMG S-19264T (=DSM 44701T), isolated from a smear-ripened cheese.</title>
        <authorList>
            <consortium name="US DOE Joint Genome Institute (JGI-PGF)"/>
            <person name="Walter F."/>
            <person name="Albersmeier A."/>
            <person name="Kalinowski J."/>
            <person name="Ruckert C."/>
        </authorList>
    </citation>
    <scope>NUCLEOTIDE SEQUENCE</scope>
    <source>
        <strain evidence="1">NBRC 110023</strain>
    </source>
</reference>
<dbReference type="Pfam" id="PF11042">
    <property type="entry name" value="DUF2750"/>
    <property type="match status" value="1"/>
</dbReference>